<keyword evidence="3" id="KW-0812">Transmembrane</keyword>
<dbReference type="EMBL" id="HBGU01035057">
    <property type="protein sequence ID" value="CAD9459683.1"/>
    <property type="molecule type" value="Transcribed_RNA"/>
</dbReference>
<evidence type="ECO:0000256" key="2">
    <source>
        <dbReference type="SAM" id="MobiDB-lite"/>
    </source>
</evidence>
<dbReference type="InterPro" id="IPR050962">
    <property type="entry name" value="Phosphate-bind_PstS"/>
</dbReference>
<keyword evidence="3" id="KW-0472">Membrane</keyword>
<reference evidence="5" key="1">
    <citation type="submission" date="2021-01" db="EMBL/GenBank/DDBJ databases">
        <authorList>
            <person name="Corre E."/>
            <person name="Pelletier E."/>
            <person name="Niang G."/>
            <person name="Scheremetjew M."/>
            <person name="Finn R."/>
            <person name="Kale V."/>
            <person name="Holt S."/>
            <person name="Cochrane G."/>
            <person name="Meng A."/>
            <person name="Brown T."/>
            <person name="Cohen L."/>
        </authorList>
    </citation>
    <scope>NUCLEOTIDE SEQUENCE</scope>
    <source>
        <strain evidence="5">UTEX LB 985</strain>
    </source>
</reference>
<dbReference type="PANTHER" id="PTHR42996:SF1">
    <property type="entry name" value="PHOSPHATE-BINDING PROTEIN PSTS"/>
    <property type="match status" value="1"/>
</dbReference>
<dbReference type="SUPFAM" id="SSF53850">
    <property type="entry name" value="Periplasmic binding protein-like II"/>
    <property type="match status" value="1"/>
</dbReference>
<proteinExistence type="inferred from homology"/>
<feature type="region of interest" description="Disordered" evidence="2">
    <location>
        <begin position="467"/>
        <end position="501"/>
    </location>
</feature>
<feature type="domain" description="PBP" evidence="4">
    <location>
        <begin position="13"/>
        <end position="320"/>
    </location>
</feature>
<accession>A0A7S2DP75</accession>
<evidence type="ECO:0000313" key="5">
    <source>
        <dbReference type="EMBL" id="CAD9459683.1"/>
    </source>
</evidence>
<dbReference type="Pfam" id="PF12849">
    <property type="entry name" value="PBP_like_2"/>
    <property type="match status" value="1"/>
</dbReference>
<feature type="transmembrane region" description="Helical" evidence="3">
    <location>
        <begin position="429"/>
        <end position="453"/>
    </location>
</feature>
<gene>
    <name evidence="5" type="ORF">CBRE1094_LOCUS19169</name>
</gene>
<name>A0A7S2DP75_9EUKA</name>
<dbReference type="InterPro" id="IPR024370">
    <property type="entry name" value="PBP_domain"/>
</dbReference>
<sequence>MAPFVDGESSIINMHGAGTTNPQRLFWESMDLLSERAKLPLHMTYRAVGSSTGQKEFMGDDASGYRAYNHFGAGDIPMTFERYNTTKSNGRKMVHVPFAMGAIGVFHSVPTAELGGLPIDLTGCLLARIFSRDITHWEHPDIRALNPKLTAVGEIKVYHRVEGSSSTAGFTQYLEEKCPESWTLGSGSTIVWPSDTYDAQGSGGMSDKIDESPYAIGYIDAGHGHERGFGEIALLNRNNVYLTTLQATISDAAVPALAAGVIPSDPTADFSNVNLYDQTGAATWPITMISYFYIDHDLSHLNAHSASVLMAFVRFILSDEGQALAEANLFSRLPAELQQYTSETLSNMIMPAGYVDFFTESSSKTRAWLGANEYVLSGKRRSYSEYQRAQLDEQIAELSSHNAQLVALVADMASQNAALSNKVSNNENLAFAAIIIAPVALLIAFAGVALALFATIKAAPIVHTSATHSGNGNGNGKYPSAGMSTQSVSSTSAADADVEKA</sequence>
<feature type="compositionally biased region" description="Low complexity" evidence="2">
    <location>
        <begin position="480"/>
        <end position="495"/>
    </location>
</feature>
<evidence type="ECO:0000259" key="4">
    <source>
        <dbReference type="Pfam" id="PF12849"/>
    </source>
</evidence>
<evidence type="ECO:0000256" key="3">
    <source>
        <dbReference type="SAM" id="Phobius"/>
    </source>
</evidence>
<dbReference type="PANTHER" id="PTHR42996">
    <property type="entry name" value="PHOSPHATE-BINDING PROTEIN PSTS"/>
    <property type="match status" value="1"/>
</dbReference>
<keyword evidence="3" id="KW-1133">Transmembrane helix</keyword>
<organism evidence="5">
    <name type="scientific">Haptolina brevifila</name>
    <dbReference type="NCBI Taxonomy" id="156173"/>
    <lineage>
        <taxon>Eukaryota</taxon>
        <taxon>Haptista</taxon>
        <taxon>Haptophyta</taxon>
        <taxon>Prymnesiophyceae</taxon>
        <taxon>Prymnesiales</taxon>
        <taxon>Prymnesiaceae</taxon>
        <taxon>Haptolina</taxon>
    </lineage>
</organism>
<dbReference type="AlphaFoldDB" id="A0A7S2DP75"/>
<evidence type="ECO:0000256" key="1">
    <source>
        <dbReference type="ARBA" id="ARBA00008725"/>
    </source>
</evidence>
<protein>
    <recommendedName>
        <fullName evidence="4">PBP domain-containing protein</fullName>
    </recommendedName>
</protein>
<dbReference type="Gene3D" id="3.40.190.10">
    <property type="entry name" value="Periplasmic binding protein-like II"/>
    <property type="match status" value="2"/>
</dbReference>
<comment type="similarity">
    <text evidence="1">Belongs to the PstS family.</text>
</comment>